<dbReference type="RefSeq" id="WP_224580634.1">
    <property type="nucleotide sequence ID" value="NZ_CP096251.1"/>
</dbReference>
<evidence type="ECO:0000313" key="1">
    <source>
        <dbReference type="EMBL" id="UPT85973.1"/>
    </source>
</evidence>
<reference evidence="1" key="1">
    <citation type="journal article" date="2017" name="Syst. Appl. Microbiol.">
        <title>Soybeans inoculated with root zone soils of Canadian native legumes harbour diverse and novel Bradyrhizobium spp. that possess agricultural potential.</title>
        <authorList>
            <person name="Bromfield E.S.P."/>
            <person name="Cloutier S."/>
            <person name="Tambong J.T."/>
            <person name="Tran Thi T.V."/>
        </authorList>
    </citation>
    <scope>NUCLEOTIDE SEQUENCE</scope>
    <source>
        <strain evidence="1">1S5</strain>
    </source>
</reference>
<dbReference type="Proteomes" id="UP000551709">
    <property type="component" value="Chromosome"/>
</dbReference>
<protein>
    <submittedName>
        <fullName evidence="1">Uncharacterized protein</fullName>
    </submittedName>
</protein>
<name>A0A8T5V196_9BRAD</name>
<accession>A0A8T5V196</accession>
<sequence length="194" mass="20524">MTVGMLPRAMRLERGGRDYMRGLLLLAVVACGLAGCNTTGDVASTMYPEAVRAGGAVKSDTAIVLVANGGSETINYLQFVHNGFPAINARGISLAPDGFVAIPVAVGTTGLELQNYTTTGRPGTYLPNGASMGFVPVHTPKIDLPAPGLYYVATVFPGQQRSFETRPTAVQLAKLRKERPELAALKPVNFTWSN</sequence>
<evidence type="ECO:0000313" key="2">
    <source>
        <dbReference type="Proteomes" id="UP000551709"/>
    </source>
</evidence>
<dbReference type="EMBL" id="CP096255">
    <property type="protein sequence ID" value="UPT85973.1"/>
    <property type="molecule type" value="Genomic_DNA"/>
</dbReference>
<reference evidence="1" key="2">
    <citation type="submission" date="2022-04" db="EMBL/GenBank/DDBJ databases">
        <authorList>
            <person name="Bromfield E.S.P."/>
            <person name="Cloutier S."/>
        </authorList>
    </citation>
    <scope>NUCLEOTIDE SEQUENCE</scope>
    <source>
        <strain evidence="1">1S5</strain>
    </source>
</reference>
<gene>
    <name evidence="1" type="ORF">HAP41_0000037720</name>
</gene>
<dbReference type="AlphaFoldDB" id="A0A8T5V196"/>
<organism evidence="1 2">
    <name type="scientific">Bradyrhizobium barranii subsp. apii</name>
    <dbReference type="NCBI Taxonomy" id="2819348"/>
    <lineage>
        <taxon>Bacteria</taxon>
        <taxon>Pseudomonadati</taxon>
        <taxon>Pseudomonadota</taxon>
        <taxon>Alphaproteobacteria</taxon>
        <taxon>Hyphomicrobiales</taxon>
        <taxon>Nitrobacteraceae</taxon>
        <taxon>Bradyrhizobium</taxon>
        <taxon>Bradyrhizobium barranii</taxon>
    </lineage>
</organism>
<proteinExistence type="predicted"/>